<evidence type="ECO:0000313" key="2">
    <source>
        <dbReference type="EMBL" id="GFH22514.1"/>
    </source>
</evidence>
<comment type="caution">
    <text evidence="2">The sequence shown here is derived from an EMBL/GenBank/DDBJ whole genome shotgun (WGS) entry which is preliminary data.</text>
</comment>
<dbReference type="EMBL" id="BLLF01002055">
    <property type="protein sequence ID" value="GFH22514.1"/>
    <property type="molecule type" value="Genomic_DNA"/>
</dbReference>
<evidence type="ECO:0000256" key="1">
    <source>
        <dbReference type="SAM" id="MobiDB-lite"/>
    </source>
</evidence>
<feature type="non-terminal residue" evidence="2">
    <location>
        <position position="1"/>
    </location>
</feature>
<keyword evidence="3" id="KW-1185">Reference proteome</keyword>
<reference evidence="2 3" key="1">
    <citation type="submission" date="2020-02" db="EMBL/GenBank/DDBJ databases">
        <title>Draft genome sequence of Haematococcus lacustris strain NIES-144.</title>
        <authorList>
            <person name="Morimoto D."/>
            <person name="Nakagawa S."/>
            <person name="Yoshida T."/>
            <person name="Sawayama S."/>
        </authorList>
    </citation>
    <scope>NUCLEOTIDE SEQUENCE [LARGE SCALE GENOMIC DNA]</scope>
    <source>
        <strain evidence="2 3">NIES-144</strain>
    </source>
</reference>
<evidence type="ECO:0000313" key="3">
    <source>
        <dbReference type="Proteomes" id="UP000485058"/>
    </source>
</evidence>
<proteinExistence type="predicted"/>
<feature type="region of interest" description="Disordered" evidence="1">
    <location>
        <begin position="64"/>
        <end position="91"/>
    </location>
</feature>
<protein>
    <submittedName>
        <fullName evidence="2">Uncharacterized protein</fullName>
    </submittedName>
</protein>
<accession>A0A699ZUY9</accession>
<dbReference type="Proteomes" id="UP000485058">
    <property type="component" value="Unassembled WGS sequence"/>
</dbReference>
<dbReference type="AlphaFoldDB" id="A0A699ZUY9"/>
<sequence>MPGVAAFADDAEQLCFIQQCATILAQPADKLVGAGRAGPPSMAEPRRPEHSRSMVLAAVPDAVPNLPRVHTTTSQPSTHPDALPLAPSSVT</sequence>
<gene>
    <name evidence="2" type="ORF">HaLaN_19988</name>
</gene>
<name>A0A699ZUY9_HAELA</name>
<organism evidence="2 3">
    <name type="scientific">Haematococcus lacustris</name>
    <name type="common">Green alga</name>
    <name type="synonym">Haematococcus pluvialis</name>
    <dbReference type="NCBI Taxonomy" id="44745"/>
    <lineage>
        <taxon>Eukaryota</taxon>
        <taxon>Viridiplantae</taxon>
        <taxon>Chlorophyta</taxon>
        <taxon>core chlorophytes</taxon>
        <taxon>Chlorophyceae</taxon>
        <taxon>CS clade</taxon>
        <taxon>Chlamydomonadales</taxon>
        <taxon>Haematococcaceae</taxon>
        <taxon>Haematococcus</taxon>
    </lineage>
</organism>